<dbReference type="InterPro" id="IPR004000">
    <property type="entry name" value="Actin"/>
</dbReference>
<dbReference type="Gene3D" id="3.90.640.10">
    <property type="entry name" value="Actin, Chain A, domain 4"/>
    <property type="match status" value="1"/>
</dbReference>
<reference evidence="7 8" key="1">
    <citation type="journal article" date="2006" name="Nature">
        <title>Global trends of whole-genome duplications revealed by the ciliate Paramecium tetraurelia.</title>
        <authorList>
            <consortium name="Genoscope"/>
            <person name="Aury J.-M."/>
            <person name="Jaillon O."/>
            <person name="Duret L."/>
            <person name="Noel B."/>
            <person name="Jubin C."/>
            <person name="Porcel B.M."/>
            <person name="Segurens B."/>
            <person name="Daubin V."/>
            <person name="Anthouard V."/>
            <person name="Aiach N."/>
            <person name="Arnaiz O."/>
            <person name="Billaut A."/>
            <person name="Beisson J."/>
            <person name="Blanc I."/>
            <person name="Bouhouche K."/>
            <person name="Camara F."/>
            <person name="Duharcourt S."/>
            <person name="Guigo R."/>
            <person name="Gogendeau D."/>
            <person name="Katinka M."/>
            <person name="Keller A.-M."/>
            <person name="Kissmehl R."/>
            <person name="Klotz C."/>
            <person name="Koll F."/>
            <person name="Le Moue A."/>
            <person name="Lepere C."/>
            <person name="Malinsky S."/>
            <person name="Nowacki M."/>
            <person name="Nowak J.K."/>
            <person name="Plattner H."/>
            <person name="Poulain J."/>
            <person name="Ruiz F."/>
            <person name="Serrano V."/>
            <person name="Zagulski M."/>
            <person name="Dessen P."/>
            <person name="Betermier M."/>
            <person name="Weissenbach J."/>
            <person name="Scarpelli C."/>
            <person name="Schachter V."/>
            <person name="Sperling L."/>
            <person name="Meyer E."/>
            <person name="Cohen J."/>
            <person name="Wincker P."/>
        </authorList>
    </citation>
    <scope>NUCLEOTIDE SEQUENCE [LARGE SCALE GENOMIC DNA]</scope>
    <source>
        <strain evidence="7 8">Stock d4-2</strain>
    </source>
</reference>
<accession>A0E1S8</accession>
<dbReference type="FunFam" id="3.90.640.10:FF:000007">
    <property type="entry name" value="Actin like 7B"/>
    <property type="match status" value="1"/>
</dbReference>
<dbReference type="EMBL" id="CT868653">
    <property type="protein sequence ID" value="CAK89245.1"/>
    <property type="molecule type" value="Genomic_DNA"/>
</dbReference>
<dbReference type="InParanoid" id="A0E1S8"/>
<dbReference type="KEGG" id="ptm:GSPATT00022416001"/>
<dbReference type="SMART" id="SM00268">
    <property type="entry name" value="ACTIN"/>
    <property type="match status" value="1"/>
</dbReference>
<evidence type="ECO:0000256" key="4">
    <source>
        <dbReference type="ARBA" id="ARBA00023212"/>
    </source>
</evidence>
<gene>
    <name evidence="7" type="ORF">GSPATT00022416001</name>
</gene>
<dbReference type="Pfam" id="PF00022">
    <property type="entry name" value="Actin"/>
    <property type="match status" value="1"/>
</dbReference>
<comment type="similarity">
    <text evidence="6">Belongs to the actin family.</text>
</comment>
<evidence type="ECO:0000256" key="2">
    <source>
        <dbReference type="ARBA" id="ARBA00020098"/>
    </source>
</evidence>
<evidence type="ECO:0000313" key="7">
    <source>
        <dbReference type="EMBL" id="CAK89245.1"/>
    </source>
</evidence>
<keyword evidence="3" id="KW-0963">Cytoplasm</keyword>
<comment type="subcellular location">
    <subcellularLocation>
        <location evidence="1">Cytoplasm</location>
        <location evidence="1">Cytoskeleton</location>
    </subcellularLocation>
</comment>
<dbReference type="Gene3D" id="3.30.420.40">
    <property type="match status" value="2"/>
</dbReference>
<evidence type="ECO:0000256" key="5">
    <source>
        <dbReference type="ARBA" id="ARBA00049360"/>
    </source>
</evidence>
<dbReference type="GeneID" id="5042427"/>
<comment type="catalytic activity">
    <reaction evidence="5">
        <text>ATP + H2O = ADP + phosphate + H(+)</text>
        <dbReference type="Rhea" id="RHEA:13065"/>
        <dbReference type="ChEBI" id="CHEBI:15377"/>
        <dbReference type="ChEBI" id="CHEBI:15378"/>
        <dbReference type="ChEBI" id="CHEBI:30616"/>
        <dbReference type="ChEBI" id="CHEBI:43474"/>
        <dbReference type="ChEBI" id="CHEBI:456216"/>
    </reaction>
</comment>
<evidence type="ECO:0000256" key="3">
    <source>
        <dbReference type="ARBA" id="ARBA00022490"/>
    </source>
</evidence>
<sequence>MWYFNIKKPTIVIDNGSYELKAGFQGHYAPSCRIPTVVGRPKLENSDEDFEDQYFGEEAMAKANALSLKYPIQRGIINDWDGIIYINMILIWNQFGIMQESEHPILLTEVPINPNANREKTMQILFETFQAPLISLVNKAVLPLYAVGKLTGVVVDSGQDDTNIVPVYEGYYLQHAVLRRDYAGNACTQEFLQILNKSGYYFYKHYYRSLIIEMKEKLCYVAQDYDKEIKKYKESGAEDTKYELPDGDFITIKNEKFRCSELLFKPYQEVEVGIHELVYNSLKKCDPSLQLYLYLNIILSGGNTLLKGFRQRLQKELKSMPPESIKPKSLLRYFDIEDTSEHNFISWKGGEILASLDSFLFTCFERKEYDEQGPSIVHRWMYK</sequence>
<proteinExistence type="inferred from homology"/>
<dbReference type="RefSeq" id="XP_001456642.1">
    <property type="nucleotide sequence ID" value="XM_001456605.1"/>
</dbReference>
<dbReference type="InterPro" id="IPR043129">
    <property type="entry name" value="ATPase_NBD"/>
</dbReference>
<dbReference type="GO" id="GO:0015629">
    <property type="term" value="C:actin cytoskeleton"/>
    <property type="evidence" value="ECO:0000318"/>
    <property type="project" value="GO_Central"/>
</dbReference>
<evidence type="ECO:0000256" key="1">
    <source>
        <dbReference type="ARBA" id="ARBA00004245"/>
    </source>
</evidence>
<name>A0E1S8_PARTE</name>
<dbReference type="FunFam" id="3.30.420.40:FF:000050">
    <property type="entry name" value="Actin, alpha skeletal muscle"/>
    <property type="match status" value="1"/>
</dbReference>
<organism evidence="7 8">
    <name type="scientific">Paramecium tetraurelia</name>
    <dbReference type="NCBI Taxonomy" id="5888"/>
    <lineage>
        <taxon>Eukaryota</taxon>
        <taxon>Sar</taxon>
        <taxon>Alveolata</taxon>
        <taxon>Ciliophora</taxon>
        <taxon>Intramacronucleata</taxon>
        <taxon>Oligohymenophorea</taxon>
        <taxon>Peniculida</taxon>
        <taxon>Parameciidae</taxon>
        <taxon>Paramecium</taxon>
    </lineage>
</organism>
<dbReference type="HOGENOM" id="CLU_027965_0_2_1"/>
<dbReference type="eggNOG" id="KOG0676">
    <property type="taxonomic scope" value="Eukaryota"/>
</dbReference>
<dbReference type="SUPFAM" id="SSF53067">
    <property type="entry name" value="Actin-like ATPase domain"/>
    <property type="match status" value="2"/>
</dbReference>
<dbReference type="AlphaFoldDB" id="A0E1S8"/>
<protein>
    <recommendedName>
        <fullName evidence="2">Actin, cytoplasmic</fullName>
    </recommendedName>
</protein>
<dbReference type="Proteomes" id="UP000000600">
    <property type="component" value="Unassembled WGS sequence"/>
</dbReference>
<dbReference type="OrthoDB" id="7340501at2759"/>
<keyword evidence="8" id="KW-1185">Reference proteome</keyword>
<evidence type="ECO:0000256" key="6">
    <source>
        <dbReference type="RuleBase" id="RU000487"/>
    </source>
</evidence>
<keyword evidence="4" id="KW-0206">Cytoskeleton</keyword>
<evidence type="ECO:0000313" key="8">
    <source>
        <dbReference type="Proteomes" id="UP000000600"/>
    </source>
</evidence>
<dbReference type="PANTHER" id="PTHR11937">
    <property type="entry name" value="ACTIN"/>
    <property type="match status" value="1"/>
</dbReference>
<dbReference type="PRINTS" id="PR00190">
    <property type="entry name" value="ACTIN"/>
</dbReference>
<dbReference type="STRING" id="5888.A0E1S8"/>